<evidence type="ECO:0000256" key="13">
    <source>
        <dbReference type="ARBA" id="ARBA00023273"/>
    </source>
</evidence>
<dbReference type="GO" id="GO:0060170">
    <property type="term" value="C:ciliary membrane"/>
    <property type="evidence" value="ECO:0007669"/>
    <property type="project" value="UniProtKB-SubCell"/>
</dbReference>
<dbReference type="Gene3D" id="3.40.50.300">
    <property type="entry name" value="P-loop containing nucleotide triphosphate hydrolases"/>
    <property type="match status" value="1"/>
</dbReference>
<dbReference type="GO" id="GO:0030496">
    <property type="term" value="C:midbody"/>
    <property type="evidence" value="ECO:0007669"/>
    <property type="project" value="UniProtKB-SubCell"/>
</dbReference>
<dbReference type="Pfam" id="PF00735">
    <property type="entry name" value="Septin"/>
    <property type="match status" value="1"/>
</dbReference>
<dbReference type="Proteomes" id="UP000289886">
    <property type="component" value="Unassembled WGS sequence"/>
</dbReference>
<dbReference type="SUPFAM" id="SSF52540">
    <property type="entry name" value="P-loop containing nucleoside triphosphate hydrolases"/>
    <property type="match status" value="1"/>
</dbReference>
<dbReference type="InterPro" id="IPR008113">
    <property type="entry name" value="Septin2"/>
</dbReference>
<organism evidence="17 18">
    <name type="scientific">Acipenser ruthenus</name>
    <name type="common">Sterlet sturgeon</name>
    <dbReference type="NCBI Taxonomy" id="7906"/>
    <lineage>
        <taxon>Eukaryota</taxon>
        <taxon>Metazoa</taxon>
        <taxon>Chordata</taxon>
        <taxon>Craniata</taxon>
        <taxon>Vertebrata</taxon>
        <taxon>Euteleostomi</taxon>
        <taxon>Actinopterygii</taxon>
        <taxon>Chondrostei</taxon>
        <taxon>Acipenseriformes</taxon>
        <taxon>Acipenseridae</taxon>
        <taxon>Acipenser</taxon>
    </lineage>
</organism>
<keyword evidence="18" id="KW-1185">Reference proteome</keyword>
<protein>
    <recommendedName>
        <fullName evidence="16">Septin-type G domain-containing protein</fullName>
    </recommendedName>
</protein>
<dbReference type="FunFam" id="3.40.50.300:FF:004929">
    <property type="entry name" value="Zgc:63587"/>
    <property type="match status" value="1"/>
</dbReference>
<evidence type="ECO:0000256" key="15">
    <source>
        <dbReference type="RuleBase" id="RU004560"/>
    </source>
</evidence>
<evidence type="ECO:0000256" key="9">
    <source>
        <dbReference type="ARBA" id="ARBA00022776"/>
    </source>
</evidence>
<feature type="domain" description="Septin-type G" evidence="16">
    <location>
        <begin position="18"/>
        <end position="291"/>
    </location>
</feature>
<sequence length="347" mass="39686">YVGFANLPNQVHRKSVKKGFEFTLMVVGESGLGKSTLINSLFLTDLYPERVIPGAAEKIERTVQIEASTVEIEERGVKLRLTVVDTPGYGDAINSQDCFSTIIAYIDDQFERYLHDESGLNRRHIVDNRVHCCFYFISPLGHGMKPLDVQFMKAIHNKVNVVPVIAKADTLTLKERERLKRRILDEIDEHGIKIYHLPDAESDEDEDFKEQTRILKASVPFAVVGSNQQIEAKGKKVRGRLYPWGVVEVENPEHNDFLKLRTMLMKGAETEEVDKDMILMEKEAEVSFQNDVPLQNHSLELSTIKLNFEVQFVYRTDVCKLLRRMQQMIAKMQAQMQKQGDGDTDSV</sequence>
<dbReference type="GO" id="GO:0051301">
    <property type="term" value="P:cell division"/>
    <property type="evidence" value="ECO:0007669"/>
    <property type="project" value="UniProtKB-KW"/>
</dbReference>
<feature type="non-terminal residue" evidence="17">
    <location>
        <position position="1"/>
    </location>
</feature>
<gene>
    <name evidence="17" type="ORF">EOD39_6904</name>
</gene>
<dbReference type="InterPro" id="IPR030379">
    <property type="entry name" value="G_SEPTIN_dom"/>
</dbReference>
<keyword evidence="6" id="KW-0963">Cytoplasm</keyword>
<dbReference type="CDD" id="cd01850">
    <property type="entry name" value="CDC_Septin"/>
    <property type="match status" value="1"/>
</dbReference>
<comment type="similarity">
    <text evidence="15">Belongs to the TRAFAC class TrmE-Era-EngA-EngB-Septin-like GTPase superfamily. Septin GTPase family.</text>
</comment>
<dbReference type="GO" id="GO:0005525">
    <property type="term" value="F:GTP binding"/>
    <property type="evidence" value="ECO:0007669"/>
    <property type="project" value="UniProtKB-KW"/>
</dbReference>
<evidence type="ECO:0000256" key="1">
    <source>
        <dbReference type="ARBA" id="ARBA00004186"/>
    </source>
</evidence>
<comment type="subcellular location">
    <subcellularLocation>
        <location evidence="3">Cell projection</location>
        <location evidence="3">Cilium membrane</location>
    </subcellularLocation>
    <subcellularLocation>
        <location evidence="4">Cleavage furrow</location>
    </subcellularLocation>
    <subcellularLocation>
        <location evidence="1">Cytoplasm</location>
        <location evidence="1">Cytoskeleton</location>
        <location evidence="1">Spindle</location>
    </subcellularLocation>
    <subcellularLocation>
        <location evidence="2">Midbody</location>
    </subcellularLocation>
</comment>
<evidence type="ECO:0000256" key="4">
    <source>
        <dbReference type="ARBA" id="ARBA00004626"/>
    </source>
</evidence>
<keyword evidence="11" id="KW-0472">Membrane</keyword>
<dbReference type="EMBL" id="SCEB01000049">
    <property type="protein sequence ID" value="RXN01409.1"/>
    <property type="molecule type" value="Genomic_DNA"/>
</dbReference>
<evidence type="ECO:0000256" key="14">
    <source>
        <dbReference type="ARBA" id="ARBA00023306"/>
    </source>
</evidence>
<dbReference type="InterPro" id="IPR027417">
    <property type="entry name" value="P-loop_NTPase"/>
</dbReference>
<evidence type="ECO:0000256" key="2">
    <source>
        <dbReference type="ARBA" id="ARBA00004214"/>
    </source>
</evidence>
<keyword evidence="12" id="KW-0206">Cytoskeleton</keyword>
<keyword evidence="10 15" id="KW-0342">GTP-binding</keyword>
<accession>A0A662Z0P1</accession>
<dbReference type="PANTHER" id="PTHR18884">
    <property type="entry name" value="SEPTIN"/>
    <property type="match status" value="1"/>
</dbReference>
<comment type="caution">
    <text evidence="17">The sequence shown here is derived from an EMBL/GenBank/DDBJ whole genome shotgun (WGS) entry which is preliminary data.</text>
</comment>
<evidence type="ECO:0000256" key="12">
    <source>
        <dbReference type="ARBA" id="ARBA00023212"/>
    </source>
</evidence>
<keyword evidence="8 15" id="KW-0547">Nucleotide-binding</keyword>
<evidence type="ECO:0000313" key="18">
    <source>
        <dbReference type="Proteomes" id="UP000289886"/>
    </source>
</evidence>
<keyword evidence="7" id="KW-0132">Cell division</keyword>
<keyword evidence="9" id="KW-0498">Mitosis</keyword>
<evidence type="ECO:0000256" key="7">
    <source>
        <dbReference type="ARBA" id="ARBA00022618"/>
    </source>
</evidence>
<evidence type="ECO:0000256" key="3">
    <source>
        <dbReference type="ARBA" id="ARBA00004309"/>
    </source>
</evidence>
<evidence type="ECO:0000256" key="10">
    <source>
        <dbReference type="ARBA" id="ARBA00023134"/>
    </source>
</evidence>
<dbReference type="GO" id="GO:0005819">
    <property type="term" value="C:spindle"/>
    <property type="evidence" value="ECO:0007669"/>
    <property type="project" value="UniProtKB-SubCell"/>
</dbReference>
<evidence type="ECO:0000256" key="5">
    <source>
        <dbReference type="ARBA" id="ARBA00022475"/>
    </source>
</evidence>
<dbReference type="GO" id="GO:0032154">
    <property type="term" value="C:cleavage furrow"/>
    <property type="evidence" value="ECO:0007669"/>
    <property type="project" value="UniProtKB-SubCell"/>
</dbReference>
<proteinExistence type="inferred from homology"/>
<dbReference type="InterPro" id="IPR016491">
    <property type="entry name" value="Septin"/>
</dbReference>
<keyword evidence="13" id="KW-0966">Cell projection</keyword>
<evidence type="ECO:0000259" key="16">
    <source>
        <dbReference type="PROSITE" id="PS51719"/>
    </source>
</evidence>
<evidence type="ECO:0000256" key="8">
    <source>
        <dbReference type="ARBA" id="ARBA00022741"/>
    </source>
</evidence>
<dbReference type="PROSITE" id="PS51719">
    <property type="entry name" value="G_SEPTIN"/>
    <property type="match status" value="1"/>
</dbReference>
<keyword evidence="5" id="KW-1003">Cell membrane</keyword>
<dbReference type="PRINTS" id="PR01740">
    <property type="entry name" value="SEPTIN2"/>
</dbReference>
<dbReference type="AlphaFoldDB" id="A0A662Z0P1"/>
<name>A0A662Z0P1_ACIRT</name>
<reference evidence="17 18" key="1">
    <citation type="submission" date="2019-01" db="EMBL/GenBank/DDBJ databases">
        <title>Draft Genome and Complete Hox-Cluster Characterization of the Sterlet Sturgeon (Acipenser ruthenus).</title>
        <authorList>
            <person name="Wei Q."/>
        </authorList>
    </citation>
    <scope>NUCLEOTIDE SEQUENCE [LARGE SCALE GENOMIC DNA]</scope>
    <source>
        <strain evidence="17">WHYD16114868_AA</strain>
        <tissue evidence="17">Blood</tissue>
    </source>
</reference>
<evidence type="ECO:0000256" key="11">
    <source>
        <dbReference type="ARBA" id="ARBA00023136"/>
    </source>
</evidence>
<evidence type="ECO:0000256" key="6">
    <source>
        <dbReference type="ARBA" id="ARBA00022490"/>
    </source>
</evidence>
<evidence type="ECO:0000313" key="17">
    <source>
        <dbReference type="EMBL" id="RXN01409.1"/>
    </source>
</evidence>
<keyword evidence="14" id="KW-0131">Cell cycle</keyword>